<keyword evidence="4 6" id="KW-0479">Metal-binding</keyword>
<evidence type="ECO:0000313" key="8">
    <source>
        <dbReference type="EMBL" id="KZL73131.1"/>
    </source>
</evidence>
<dbReference type="AlphaFoldDB" id="A0A166U9C9"/>
<evidence type="ECO:0000256" key="4">
    <source>
        <dbReference type="ARBA" id="ARBA00022723"/>
    </source>
</evidence>
<proteinExistence type="inferred from homology"/>
<name>A0A166U9C9_9PEZI</name>
<gene>
    <name evidence="8" type="ORF">CT0861_02548</name>
</gene>
<accession>A0A166U9C9</accession>
<dbReference type="GO" id="GO:0005506">
    <property type="term" value="F:iron ion binding"/>
    <property type="evidence" value="ECO:0007669"/>
    <property type="project" value="InterPro"/>
</dbReference>
<dbReference type="STRING" id="708197.A0A166U9C9"/>
<feature type="transmembrane region" description="Helical" evidence="7">
    <location>
        <begin position="12"/>
        <end position="33"/>
    </location>
</feature>
<dbReference type="InterPro" id="IPR036396">
    <property type="entry name" value="Cyt_P450_sf"/>
</dbReference>
<dbReference type="CDD" id="cd11058">
    <property type="entry name" value="CYP60B-like"/>
    <property type="match status" value="1"/>
</dbReference>
<dbReference type="PRINTS" id="PR00463">
    <property type="entry name" value="EP450I"/>
</dbReference>
<keyword evidence="3 6" id="KW-0349">Heme</keyword>
<protein>
    <submittedName>
        <fullName evidence="8">Cytochrome P450</fullName>
    </submittedName>
</protein>
<keyword evidence="7" id="KW-0472">Membrane</keyword>
<organism evidence="8 9">
    <name type="scientific">Colletotrichum tofieldiae</name>
    <dbReference type="NCBI Taxonomy" id="708197"/>
    <lineage>
        <taxon>Eukaryota</taxon>
        <taxon>Fungi</taxon>
        <taxon>Dikarya</taxon>
        <taxon>Ascomycota</taxon>
        <taxon>Pezizomycotina</taxon>
        <taxon>Sordariomycetes</taxon>
        <taxon>Hypocreomycetidae</taxon>
        <taxon>Glomerellales</taxon>
        <taxon>Glomerellaceae</taxon>
        <taxon>Colletotrichum</taxon>
        <taxon>Colletotrichum spaethianum species complex</taxon>
    </lineage>
</organism>
<dbReference type="EMBL" id="LFIV01000048">
    <property type="protein sequence ID" value="KZL73131.1"/>
    <property type="molecule type" value="Genomic_DNA"/>
</dbReference>
<keyword evidence="9" id="KW-1185">Reference proteome</keyword>
<keyword evidence="7" id="KW-1133">Transmembrane helix</keyword>
<keyword evidence="5 6" id="KW-0408">Iron</keyword>
<dbReference type="Gene3D" id="1.10.630.10">
    <property type="entry name" value="Cytochrome P450"/>
    <property type="match status" value="1"/>
</dbReference>
<dbReference type="PRINTS" id="PR00385">
    <property type="entry name" value="P450"/>
</dbReference>
<evidence type="ECO:0000256" key="1">
    <source>
        <dbReference type="ARBA" id="ARBA00001971"/>
    </source>
</evidence>
<dbReference type="InterPro" id="IPR002401">
    <property type="entry name" value="Cyt_P450_E_grp-I"/>
</dbReference>
<dbReference type="SUPFAM" id="SSF48264">
    <property type="entry name" value="Cytochrome P450"/>
    <property type="match status" value="1"/>
</dbReference>
<evidence type="ECO:0000256" key="3">
    <source>
        <dbReference type="ARBA" id="ARBA00022617"/>
    </source>
</evidence>
<dbReference type="Proteomes" id="UP000076552">
    <property type="component" value="Unassembled WGS sequence"/>
</dbReference>
<comment type="cofactor">
    <cofactor evidence="1 6">
        <name>heme</name>
        <dbReference type="ChEBI" id="CHEBI:30413"/>
    </cofactor>
</comment>
<comment type="similarity">
    <text evidence="2">Belongs to the cytochrome P450 family.</text>
</comment>
<keyword evidence="7" id="KW-0812">Transmembrane</keyword>
<dbReference type="PANTHER" id="PTHR24305:SF210">
    <property type="entry name" value="CYTOCHROME P450 MONOOXYGENASE ASQL-RELATED"/>
    <property type="match status" value="1"/>
</dbReference>
<dbReference type="PANTHER" id="PTHR24305">
    <property type="entry name" value="CYTOCHROME P450"/>
    <property type="match status" value="1"/>
</dbReference>
<sequence>MAVESSTSSALAYLTAYNGLLFAVLTLVVMPLLNSAKTLAYCTSLAIYNIYFHPLSAYPGPRLAAATPWWMLSSYLGGRTPRDLLELHDRYGPVVRTAPDALSYIKAPQWKEIYGHKPPGQLEFSKDEKYFAGLKGEPIILNADREYHGYIRKLFAHGFSEKAMREQEDVLKGYVDVLFRKLDEDSDGGQKAVNVLQWYNEVDPLTSNFSRFPNNPIAFGESFDCLTTSTLHTWIKIFFALARFMSFHQMISRLPRLIQVPATLLAMPTNIASDVKTLKQLQSEKVKHRLQTEATVPDFMEKLILAYNSGKMSYEQLEGNSQILIAAGSETTATLLSGLTYLLLKNPRVLAKLTTEIRTTFASPSEITFTAVNACRYLLACIEEALRVYPPSPQPHHRTVPAGGATVDGAFLPAGTSVSIPIYAASNSPANWTLPGEFIPERWTGEDERFAGDQRDASQPFQFGPRNCIGRNLAYAEMKLIIARLVWQFDIANATLGDWMGEQKVYMVWEKAPLWVKLHPAQRD</sequence>
<dbReference type="GO" id="GO:0016705">
    <property type="term" value="F:oxidoreductase activity, acting on paired donors, with incorporation or reduction of molecular oxygen"/>
    <property type="evidence" value="ECO:0007669"/>
    <property type="project" value="InterPro"/>
</dbReference>
<evidence type="ECO:0000256" key="7">
    <source>
        <dbReference type="SAM" id="Phobius"/>
    </source>
</evidence>
<comment type="caution">
    <text evidence="8">The sequence shown here is derived from an EMBL/GenBank/DDBJ whole genome shotgun (WGS) entry which is preliminary data.</text>
</comment>
<evidence type="ECO:0000313" key="9">
    <source>
        <dbReference type="Proteomes" id="UP000076552"/>
    </source>
</evidence>
<feature type="binding site" description="axial binding residue" evidence="6">
    <location>
        <position position="468"/>
    </location>
    <ligand>
        <name>heme</name>
        <dbReference type="ChEBI" id="CHEBI:30413"/>
    </ligand>
    <ligandPart>
        <name>Fe</name>
        <dbReference type="ChEBI" id="CHEBI:18248"/>
    </ligandPart>
</feature>
<evidence type="ECO:0000256" key="6">
    <source>
        <dbReference type="PIRSR" id="PIRSR602401-1"/>
    </source>
</evidence>
<reference evidence="8 9" key="1">
    <citation type="submission" date="2015-06" db="EMBL/GenBank/DDBJ databases">
        <title>Survival trade-offs in plant roots during colonization by closely related pathogenic and mutualistic fungi.</title>
        <authorList>
            <person name="Hacquard S."/>
            <person name="Kracher B."/>
            <person name="Hiruma K."/>
            <person name="Weinman A."/>
            <person name="Muench P."/>
            <person name="Garrido Oter R."/>
            <person name="Ver Loren van Themaat E."/>
            <person name="Dallerey J.-F."/>
            <person name="Damm U."/>
            <person name="Henrissat B."/>
            <person name="Lespinet O."/>
            <person name="Thon M."/>
            <person name="Kemen E."/>
            <person name="McHardy A.C."/>
            <person name="Schulze-Lefert P."/>
            <person name="O'Connell R.J."/>
        </authorList>
    </citation>
    <scope>NUCLEOTIDE SEQUENCE [LARGE SCALE GENOMIC DNA]</scope>
    <source>
        <strain evidence="8 9">0861</strain>
    </source>
</reference>
<dbReference type="InterPro" id="IPR001128">
    <property type="entry name" value="Cyt_P450"/>
</dbReference>
<dbReference type="GO" id="GO:0004497">
    <property type="term" value="F:monooxygenase activity"/>
    <property type="evidence" value="ECO:0007669"/>
    <property type="project" value="InterPro"/>
</dbReference>
<dbReference type="Pfam" id="PF00067">
    <property type="entry name" value="p450"/>
    <property type="match status" value="1"/>
</dbReference>
<evidence type="ECO:0000256" key="2">
    <source>
        <dbReference type="ARBA" id="ARBA00010617"/>
    </source>
</evidence>
<evidence type="ECO:0000256" key="5">
    <source>
        <dbReference type="ARBA" id="ARBA00023004"/>
    </source>
</evidence>
<dbReference type="GO" id="GO:0020037">
    <property type="term" value="F:heme binding"/>
    <property type="evidence" value="ECO:0007669"/>
    <property type="project" value="InterPro"/>
</dbReference>
<dbReference type="InterPro" id="IPR050121">
    <property type="entry name" value="Cytochrome_P450_monoxygenase"/>
</dbReference>